<keyword evidence="3" id="KW-1185">Reference proteome</keyword>
<feature type="region of interest" description="Disordered" evidence="1">
    <location>
        <begin position="315"/>
        <end position="335"/>
    </location>
</feature>
<feature type="region of interest" description="Disordered" evidence="1">
    <location>
        <begin position="67"/>
        <end position="105"/>
    </location>
</feature>
<organism evidence="2 3">
    <name type="scientific">Tetrabaena socialis</name>
    <dbReference type="NCBI Taxonomy" id="47790"/>
    <lineage>
        <taxon>Eukaryota</taxon>
        <taxon>Viridiplantae</taxon>
        <taxon>Chlorophyta</taxon>
        <taxon>core chlorophytes</taxon>
        <taxon>Chlorophyceae</taxon>
        <taxon>CS clade</taxon>
        <taxon>Chlamydomonadales</taxon>
        <taxon>Tetrabaenaceae</taxon>
        <taxon>Tetrabaena</taxon>
    </lineage>
</organism>
<dbReference type="AlphaFoldDB" id="A0A2J8AEW2"/>
<protein>
    <submittedName>
        <fullName evidence="2">Uncharacterized protein</fullName>
    </submittedName>
</protein>
<proteinExistence type="predicted"/>
<evidence type="ECO:0000313" key="3">
    <source>
        <dbReference type="Proteomes" id="UP000236333"/>
    </source>
</evidence>
<feature type="region of interest" description="Disordered" evidence="1">
    <location>
        <begin position="118"/>
        <end position="158"/>
    </location>
</feature>
<comment type="caution">
    <text evidence="2">The sequence shown here is derived from an EMBL/GenBank/DDBJ whole genome shotgun (WGS) entry which is preliminary data.</text>
</comment>
<feature type="non-terminal residue" evidence="2">
    <location>
        <position position="335"/>
    </location>
</feature>
<feature type="compositionally biased region" description="Pro residues" evidence="1">
    <location>
        <begin position="140"/>
        <end position="156"/>
    </location>
</feature>
<gene>
    <name evidence="2" type="ORF">TSOC_002156</name>
</gene>
<dbReference type="Proteomes" id="UP000236333">
    <property type="component" value="Unassembled WGS sequence"/>
</dbReference>
<sequence>MAPPAAPLAGRFTHPWLAPLPAGRARIYDIAYKTVATALVAFSAFAFFEVGRGTYYVMNSNRMRQQKEAEAVRQTASPSGAPGGAAGEPGSPAAAPGAPPPAAAPLPWRVEWQLRGTATAAATAAATPPPQADRGRQPGPSSPRPPPPPPLQPPPATQLSWTVFDRGASVRAAALAAAGWAPADFDARFADLAALLPDLPRALPSLAPAQLLAALADPEAVGTKIVTLKAALPGTNVGVLLLMHPALLEAACAPGALAEGVEHAARVLGGRAVAEEVLQWYPPLIEPGVLDGAVAQLRRLVPRLAERCLPPSPGAGAGARAAVKGGAEAGQGGGG</sequence>
<reference evidence="2 3" key="1">
    <citation type="journal article" date="2017" name="Mol. Biol. Evol.">
        <title>The 4-celled Tetrabaena socialis nuclear genome reveals the essential components for genetic control of cell number at the origin of multicellularity in the volvocine lineage.</title>
        <authorList>
            <person name="Featherston J."/>
            <person name="Arakaki Y."/>
            <person name="Hanschen E.R."/>
            <person name="Ferris P.J."/>
            <person name="Michod R.E."/>
            <person name="Olson B.J.S.C."/>
            <person name="Nozaki H."/>
            <person name="Durand P.M."/>
        </authorList>
    </citation>
    <scope>NUCLEOTIDE SEQUENCE [LARGE SCALE GENOMIC DNA]</scope>
    <source>
        <strain evidence="2 3">NIES-571</strain>
    </source>
</reference>
<dbReference type="OrthoDB" id="548006at2759"/>
<evidence type="ECO:0000256" key="1">
    <source>
        <dbReference type="SAM" id="MobiDB-lite"/>
    </source>
</evidence>
<evidence type="ECO:0000313" key="2">
    <source>
        <dbReference type="EMBL" id="PNH11061.1"/>
    </source>
</evidence>
<accession>A0A2J8AEW2</accession>
<name>A0A2J8AEW2_9CHLO</name>
<dbReference type="EMBL" id="PGGS01000039">
    <property type="protein sequence ID" value="PNH11061.1"/>
    <property type="molecule type" value="Genomic_DNA"/>
</dbReference>